<proteinExistence type="predicted"/>
<evidence type="ECO:0000313" key="5">
    <source>
        <dbReference type="Proteomes" id="UP000023067"/>
    </source>
</evidence>
<sequence>MTSRRLLTLGAIAVLTGAACGPPAESPTTAPPTSAESTSPSAAETTPEEATTPAVPAPDPADFPGKDEQSNEGAKQSFAFYWANAIHANQTGDTKALEALSLGSCTACDEYESSVQARVEEGTLWPATEVTSITLEMSENPDHENAVLYEFTVTQSEQGGEESSSTYVTIGGLEWTDGSWKVAEFGIQNSEDIE</sequence>
<reference evidence="4 5" key="1">
    <citation type="submission" date="2014-02" db="EMBL/GenBank/DDBJ databases">
        <title>Genome sequence of Brachybacterium phenoliresistens strain W13A50.</title>
        <authorList>
            <person name="Wang X."/>
        </authorList>
    </citation>
    <scope>NUCLEOTIDE SEQUENCE [LARGE SCALE GENOMIC DNA]</scope>
    <source>
        <strain evidence="4 5">W13A50</strain>
    </source>
</reference>
<dbReference type="EMBL" id="JDYK01000014">
    <property type="protein sequence ID" value="EWS80636.1"/>
    <property type="molecule type" value="Genomic_DNA"/>
</dbReference>
<dbReference type="HOGENOM" id="CLU_1281135_0_0_11"/>
<feature type="compositionally biased region" description="Low complexity" evidence="1">
    <location>
        <begin position="22"/>
        <end position="54"/>
    </location>
</feature>
<name>Z9JS52_9MICO</name>
<evidence type="ECO:0000313" key="4">
    <source>
        <dbReference type="EMBL" id="EWS80636.1"/>
    </source>
</evidence>
<dbReference type="RefSeq" id="WP_038373275.1">
    <property type="nucleotide sequence ID" value="NZ_KK069998.1"/>
</dbReference>
<feature type="region of interest" description="Disordered" evidence="1">
    <location>
        <begin position="17"/>
        <end position="72"/>
    </location>
</feature>
<dbReference type="Pfam" id="PF19843">
    <property type="entry name" value="DUF6318"/>
    <property type="match status" value="1"/>
</dbReference>
<keyword evidence="2" id="KW-0732">Signal</keyword>
<accession>Z9JS52</accession>
<evidence type="ECO:0000256" key="1">
    <source>
        <dbReference type="SAM" id="MobiDB-lite"/>
    </source>
</evidence>
<feature type="domain" description="DUF6318" evidence="3">
    <location>
        <begin position="49"/>
        <end position="158"/>
    </location>
</feature>
<dbReference type="OrthoDB" id="4794447at2"/>
<protein>
    <recommendedName>
        <fullName evidence="3">DUF6318 domain-containing protein</fullName>
    </recommendedName>
</protein>
<comment type="caution">
    <text evidence="4">The sequence shown here is derived from an EMBL/GenBank/DDBJ whole genome shotgun (WGS) entry which is preliminary data.</text>
</comment>
<feature type="chain" id="PRO_5039284575" description="DUF6318 domain-containing protein" evidence="2">
    <location>
        <begin position="22"/>
        <end position="194"/>
    </location>
</feature>
<dbReference type="AlphaFoldDB" id="Z9JS52"/>
<evidence type="ECO:0000259" key="3">
    <source>
        <dbReference type="Pfam" id="PF19843"/>
    </source>
</evidence>
<organism evidence="4 5">
    <name type="scientific">Brachybacterium phenoliresistens</name>
    <dbReference type="NCBI Taxonomy" id="396014"/>
    <lineage>
        <taxon>Bacteria</taxon>
        <taxon>Bacillati</taxon>
        <taxon>Actinomycetota</taxon>
        <taxon>Actinomycetes</taxon>
        <taxon>Micrococcales</taxon>
        <taxon>Dermabacteraceae</taxon>
        <taxon>Brachybacterium</taxon>
    </lineage>
</organism>
<keyword evidence="5" id="KW-1185">Reference proteome</keyword>
<dbReference type="Proteomes" id="UP000023067">
    <property type="component" value="Unassembled WGS sequence"/>
</dbReference>
<evidence type="ECO:0000256" key="2">
    <source>
        <dbReference type="SAM" id="SignalP"/>
    </source>
</evidence>
<gene>
    <name evidence="4" type="ORF">BF93_03165</name>
</gene>
<feature type="signal peptide" evidence="2">
    <location>
        <begin position="1"/>
        <end position="21"/>
    </location>
</feature>
<dbReference type="InterPro" id="IPR046281">
    <property type="entry name" value="DUF6318"/>
</dbReference>
<dbReference type="PROSITE" id="PS51257">
    <property type="entry name" value="PROKAR_LIPOPROTEIN"/>
    <property type="match status" value="1"/>
</dbReference>